<dbReference type="InterPro" id="IPR010512">
    <property type="entry name" value="DUF1091"/>
</dbReference>
<proteinExistence type="predicted"/>
<sequence length="182" mass="21736">MCNKIIFIIFLLLLLCLHFDVADKIRYISTERPHVMYYNRKFLSYVNITSRRFSRKNPFYYVDLHFNILRSIDNNFTMNFYFAQDVGNGHFRVILDMHEKWCQFITMDNIFGVAMKQGKLLKPCPHPPGDYHLYNMSIPVENIPRSLPYLKGRIYSNITHTSLKEPICSGYIDMEIKDYKKQ</sequence>
<dbReference type="PANTHER" id="PTHR20898:SF0">
    <property type="entry name" value="DAEDALUS ON 3-RELATED"/>
    <property type="match status" value="1"/>
</dbReference>
<organism evidence="2 3">
    <name type="scientific">Galleria mellonella</name>
    <name type="common">Greater wax moth</name>
    <dbReference type="NCBI Taxonomy" id="7137"/>
    <lineage>
        <taxon>Eukaryota</taxon>
        <taxon>Metazoa</taxon>
        <taxon>Ecdysozoa</taxon>
        <taxon>Arthropoda</taxon>
        <taxon>Hexapoda</taxon>
        <taxon>Insecta</taxon>
        <taxon>Pterygota</taxon>
        <taxon>Neoptera</taxon>
        <taxon>Endopterygota</taxon>
        <taxon>Lepidoptera</taxon>
        <taxon>Glossata</taxon>
        <taxon>Ditrysia</taxon>
        <taxon>Pyraloidea</taxon>
        <taxon>Pyralidae</taxon>
        <taxon>Galleriinae</taxon>
        <taxon>Galleria</taxon>
    </lineage>
</organism>
<accession>A0ABM3MG71</accession>
<dbReference type="GeneID" id="116413485"/>
<dbReference type="RefSeq" id="XP_052750406.1">
    <property type="nucleotide sequence ID" value="XM_052894446.1"/>
</dbReference>
<protein>
    <submittedName>
        <fullName evidence="3">Uncharacterized protein LOC116413485</fullName>
    </submittedName>
</protein>
<dbReference type="Proteomes" id="UP001652740">
    <property type="component" value="Unplaced"/>
</dbReference>
<evidence type="ECO:0000313" key="3">
    <source>
        <dbReference type="RefSeq" id="XP_052750406.1"/>
    </source>
</evidence>
<dbReference type="PANTHER" id="PTHR20898">
    <property type="entry name" value="DAEDALUS ON 3-RELATED-RELATED"/>
    <property type="match status" value="1"/>
</dbReference>
<feature type="chain" id="PRO_5045902874" evidence="1">
    <location>
        <begin position="23"/>
        <end position="182"/>
    </location>
</feature>
<dbReference type="Pfam" id="PF06477">
    <property type="entry name" value="DUF1091"/>
    <property type="match status" value="1"/>
</dbReference>
<reference evidence="3" key="1">
    <citation type="submission" date="2025-08" db="UniProtKB">
        <authorList>
            <consortium name="RefSeq"/>
        </authorList>
    </citation>
    <scope>IDENTIFICATION</scope>
    <source>
        <tissue evidence="3">Whole larvae</tissue>
    </source>
</reference>
<name>A0ABM3MG71_GALME</name>
<feature type="signal peptide" evidence="1">
    <location>
        <begin position="1"/>
        <end position="22"/>
    </location>
</feature>
<evidence type="ECO:0000256" key="1">
    <source>
        <dbReference type="SAM" id="SignalP"/>
    </source>
</evidence>
<keyword evidence="2" id="KW-1185">Reference proteome</keyword>
<evidence type="ECO:0000313" key="2">
    <source>
        <dbReference type="Proteomes" id="UP001652740"/>
    </source>
</evidence>
<gene>
    <name evidence="3" type="primary">LOC116413485</name>
</gene>
<keyword evidence="1" id="KW-0732">Signal</keyword>